<evidence type="ECO:0000256" key="1">
    <source>
        <dbReference type="SAM" id="MobiDB-lite"/>
    </source>
</evidence>
<protein>
    <submittedName>
        <fullName evidence="2">Uncharacterized protein</fullName>
    </submittedName>
</protein>
<dbReference type="EMBL" id="JASBNA010000004">
    <property type="protein sequence ID" value="KAK7692699.1"/>
    <property type="molecule type" value="Genomic_DNA"/>
</dbReference>
<name>A0AAW0GLL2_9APHY</name>
<dbReference type="Proteomes" id="UP001385951">
    <property type="component" value="Unassembled WGS sequence"/>
</dbReference>
<sequence length="856" mass="98120">MPNQHPPAWTKLFTQVFETEHAFVVSNVDYLAPQPPGNGLGINPDQPFHLELLKNASWANDRFWYMGMMPKHAFLTNDLLFETFSGGFHSTPIVQVEGGYQLKKDLCTLWADREQLLNCTRRILQKTFLPFVPLQTCAPPSASSANYLAIFETEDGARRSAHRARRYMIAMLSYVAALIAASLKNGEAFPPHWYQALADTAPPFPPFWLDRIINSRILTDFSGNLHRRGLYVNTEGKWQLLSLLHIFTDANAPVWLAYPKGGKPVGDYERLLAPSKQVIEGICLWSQQSQAGPARAPPLQQQQSSGHNLPGPDFDFNPNAQAAKMMTEMASVRAFLKRREELNAGHDMCQYSPQKLASMRERQKDLVLTSKVFVWEEIEMEPWLVRTRVANADKRSTFDQYAANQRSYDIFTDEWDLFDNIDPIEDIDCNIPGCRQEGHDHTAQLEPNEYPVVPLPQQVEPHLRPIATYRDNIAATQGEWALQSYSRMNMDPFLVVAHYRYGIQNLPPPPLRLDIAPQPFPVPQDTVLLLRAIGQEPALFEPEFRNQDFIQRLQEFWNASRSNQTMPLAVSDCHMNPGLFKAKYNRWGLTDITPFEHFGVMTFPIRTITSDACGWTLAFTCKTSMREMFRRGWGPSNEIIMRQMMERGISFTIFWHTKPRIFSPLSSVGSMYAPPFRPEKYIFTQEDYKTYISRRLDLFRDPAVARAALLQGGIVWRLALESNVSLTRIATVALDDSVFATEDAKVSEVRTVYRECIDFTLLETISGVYRCYTGHGMQTADVSWWPETTTWEASGLNFDHWTPQCEIWFTNRLARIRDGTAKPLKVKEWQSTLKFDKKAANPFHCMMDEIPFLPNI</sequence>
<organism evidence="2 3">
    <name type="scientific">Cerrena zonata</name>
    <dbReference type="NCBI Taxonomy" id="2478898"/>
    <lineage>
        <taxon>Eukaryota</taxon>
        <taxon>Fungi</taxon>
        <taxon>Dikarya</taxon>
        <taxon>Basidiomycota</taxon>
        <taxon>Agaricomycotina</taxon>
        <taxon>Agaricomycetes</taxon>
        <taxon>Polyporales</taxon>
        <taxon>Cerrenaceae</taxon>
        <taxon>Cerrena</taxon>
    </lineage>
</organism>
<evidence type="ECO:0000313" key="2">
    <source>
        <dbReference type="EMBL" id="KAK7692699.1"/>
    </source>
</evidence>
<keyword evidence="3" id="KW-1185">Reference proteome</keyword>
<gene>
    <name evidence="2" type="ORF">QCA50_004332</name>
</gene>
<proteinExistence type="predicted"/>
<accession>A0AAW0GLL2</accession>
<feature type="region of interest" description="Disordered" evidence="1">
    <location>
        <begin position="292"/>
        <end position="313"/>
    </location>
</feature>
<dbReference type="AlphaFoldDB" id="A0AAW0GLL2"/>
<evidence type="ECO:0000313" key="3">
    <source>
        <dbReference type="Proteomes" id="UP001385951"/>
    </source>
</evidence>
<reference evidence="2 3" key="1">
    <citation type="submission" date="2022-09" db="EMBL/GenBank/DDBJ databases">
        <authorList>
            <person name="Palmer J.M."/>
        </authorList>
    </citation>
    <scope>NUCLEOTIDE SEQUENCE [LARGE SCALE GENOMIC DNA]</scope>
    <source>
        <strain evidence="2 3">DSM 7382</strain>
    </source>
</reference>
<comment type="caution">
    <text evidence="2">The sequence shown here is derived from an EMBL/GenBank/DDBJ whole genome shotgun (WGS) entry which is preliminary data.</text>
</comment>